<dbReference type="InterPro" id="IPR034804">
    <property type="entry name" value="SQR/QFR_C/D"/>
</dbReference>
<evidence type="ECO:0000313" key="2">
    <source>
        <dbReference type="EMBL" id="AGH94239.1"/>
    </source>
</evidence>
<organism evidence="2 3">
    <name type="scientific">Pseudobdellovibrio exovorus JSS</name>
    <dbReference type="NCBI Taxonomy" id="1184267"/>
    <lineage>
        <taxon>Bacteria</taxon>
        <taxon>Pseudomonadati</taxon>
        <taxon>Bdellovibrionota</taxon>
        <taxon>Bdellovibrionia</taxon>
        <taxon>Bdellovibrionales</taxon>
        <taxon>Pseudobdellovibrionaceae</taxon>
        <taxon>Pseudobdellovibrio</taxon>
    </lineage>
</organism>
<dbReference type="STRING" id="1184267.A11Q_19"/>
<gene>
    <name evidence="2" type="ORF">A11Q_19</name>
</gene>
<feature type="transmembrane region" description="Helical" evidence="1">
    <location>
        <begin position="101"/>
        <end position="123"/>
    </location>
</feature>
<dbReference type="GO" id="GO:0016020">
    <property type="term" value="C:membrane"/>
    <property type="evidence" value="ECO:0007669"/>
    <property type="project" value="InterPro"/>
</dbReference>
<evidence type="ECO:0000313" key="3">
    <source>
        <dbReference type="Proteomes" id="UP000012040"/>
    </source>
</evidence>
<protein>
    <submittedName>
        <fullName evidence="2">Putative cytochrome B subunit</fullName>
    </submittedName>
</protein>
<dbReference type="InterPro" id="IPR011138">
    <property type="entry name" value="Cytochrome_b-558"/>
</dbReference>
<reference evidence="2 3" key="1">
    <citation type="journal article" date="2013" name="ISME J.">
        <title>By their genes ye shall know them: genomic signatures of predatory bacteria.</title>
        <authorList>
            <person name="Pasternak Z."/>
            <person name="Pietrokovski S."/>
            <person name="Rotem O."/>
            <person name="Gophna U."/>
            <person name="Lurie-Weinberger M.N."/>
            <person name="Jurkevitch E."/>
        </authorList>
    </citation>
    <scope>NUCLEOTIDE SEQUENCE [LARGE SCALE GENOMIC DNA]</scope>
    <source>
        <strain evidence="2 3">JSS</strain>
    </source>
</reference>
<feature type="transmembrane region" description="Helical" evidence="1">
    <location>
        <begin position="56"/>
        <end position="80"/>
    </location>
</feature>
<feature type="transmembrane region" description="Helical" evidence="1">
    <location>
        <begin position="197"/>
        <end position="219"/>
    </location>
</feature>
<feature type="transmembrane region" description="Helical" evidence="1">
    <location>
        <begin position="12"/>
        <end position="36"/>
    </location>
</feature>
<dbReference type="NCBIfam" id="TIGR02046">
    <property type="entry name" value="sdhC_b558_fam"/>
    <property type="match status" value="1"/>
</dbReference>
<dbReference type="HOGENOM" id="CLU_077968_0_1_7"/>
<evidence type="ECO:0000256" key="1">
    <source>
        <dbReference type="SAM" id="Phobius"/>
    </source>
</evidence>
<keyword evidence="1" id="KW-1133">Transmembrane helix</keyword>
<keyword evidence="1" id="KW-0812">Transmembrane</keyword>
<proteinExistence type="predicted"/>
<dbReference type="KEGG" id="bex:A11Q_19"/>
<name>M4VMD1_9BACT</name>
<dbReference type="PATRIC" id="fig|1184267.3.peg.21"/>
<dbReference type="CDD" id="cd03498">
    <property type="entry name" value="SQR_TypeB_2_TM"/>
    <property type="match status" value="1"/>
</dbReference>
<dbReference type="Gene3D" id="1.20.1300.10">
    <property type="entry name" value="Fumarate reductase/succinate dehydrogenase, transmembrane subunit"/>
    <property type="match status" value="1"/>
</dbReference>
<feature type="transmembrane region" description="Helical" evidence="1">
    <location>
        <begin position="158"/>
        <end position="185"/>
    </location>
</feature>
<dbReference type="EMBL" id="CP003537">
    <property type="protein sequence ID" value="AGH94239.1"/>
    <property type="molecule type" value="Genomic_DNA"/>
</dbReference>
<dbReference type="AlphaFoldDB" id="M4VMD1"/>
<sequence length="220" mass="24517">MLQFLKSTVGRKYLMGLTGLVWMGFIFGHMAGNMLIFVSADAFNAYGHAIVSNKLLLYGTEAVLSAAILVHIVTAISLTIENRKSKGSRYAVAPNKQKAPVLASRFMAAQGSAILAFIIIHLITFKYGQYYETTVNGVVMRDLHKLVVESFQVPAYTVWYLVALVLLFFHLSHGAASIFQSFGFLERKMQSGIKKFAWAYAIVVAGGFISQPLYVFFFYR</sequence>
<accession>M4VMD1</accession>
<dbReference type="SUPFAM" id="SSF81343">
    <property type="entry name" value="Fumarate reductase respiratory complex transmembrane subunits"/>
    <property type="match status" value="1"/>
</dbReference>
<keyword evidence="1" id="KW-0472">Membrane</keyword>
<dbReference type="RefSeq" id="WP_015468729.1">
    <property type="nucleotide sequence ID" value="NC_020813.1"/>
</dbReference>
<dbReference type="OrthoDB" id="9802842at2"/>
<dbReference type="Proteomes" id="UP000012040">
    <property type="component" value="Chromosome"/>
</dbReference>
<keyword evidence="3" id="KW-1185">Reference proteome</keyword>
<dbReference type="eggNOG" id="ENOG502Z7RU">
    <property type="taxonomic scope" value="Bacteria"/>
</dbReference>